<proteinExistence type="predicted"/>
<gene>
    <name evidence="2" type="ORF">LPU83_pLPU83b_0190</name>
</gene>
<keyword evidence="3" id="KW-1185">Reference proteome</keyword>
<evidence type="ECO:0000313" key="3">
    <source>
        <dbReference type="Proteomes" id="UP000019443"/>
    </source>
</evidence>
<organism evidence="2 3">
    <name type="scientific">Rhizobium favelukesii</name>
    <dbReference type="NCBI Taxonomy" id="348824"/>
    <lineage>
        <taxon>Bacteria</taxon>
        <taxon>Pseudomonadati</taxon>
        <taxon>Pseudomonadota</taxon>
        <taxon>Alphaproteobacteria</taxon>
        <taxon>Hyphomicrobiales</taxon>
        <taxon>Rhizobiaceae</taxon>
        <taxon>Rhizobium/Agrobacterium group</taxon>
        <taxon>Rhizobium</taxon>
    </lineage>
</organism>
<reference evidence="2" key="1">
    <citation type="submission" date="2013-11" db="EMBL/GenBank/DDBJ databases">
        <title>Draft genome sequence of the broad-host-range Rhizobium sp. LPU83 strain, a member of the low-genetic diversity Oregon-like Rhizobium sp. group.</title>
        <authorList>
            <person name="Wibberg D."/>
            <person name="Puehler A."/>
            <person name="Schlueter A."/>
        </authorList>
    </citation>
    <scope>NUCLEOTIDE SEQUENCE [LARGE SCALE GENOMIC DNA]</scope>
    <source>
        <strain evidence="2">LPU83</strain>
        <plasmid evidence="2">pLPU83b</plasmid>
    </source>
</reference>
<geneLocation type="plasmid" evidence="2">
    <name>pLPU83b</name>
</geneLocation>
<dbReference type="Proteomes" id="UP000019443">
    <property type="component" value="Unassembled WGS sequence"/>
</dbReference>
<accession>W6RIM8</accession>
<dbReference type="EMBL" id="CBYB010000013">
    <property type="protein sequence ID" value="CDM60185.1"/>
    <property type="molecule type" value="Genomic_DNA"/>
</dbReference>
<dbReference type="Pfam" id="PF12728">
    <property type="entry name" value="HTH_17"/>
    <property type="match status" value="1"/>
</dbReference>
<evidence type="ECO:0000313" key="2">
    <source>
        <dbReference type="EMBL" id="CDM60185.1"/>
    </source>
</evidence>
<dbReference type="InterPro" id="IPR041657">
    <property type="entry name" value="HTH_17"/>
</dbReference>
<keyword evidence="2" id="KW-0614">Plasmid</keyword>
<name>W6RIM8_9HYPH</name>
<evidence type="ECO:0000259" key="1">
    <source>
        <dbReference type="Pfam" id="PF12728"/>
    </source>
</evidence>
<feature type="domain" description="Helix-turn-helix" evidence="1">
    <location>
        <begin position="62"/>
        <end position="102"/>
    </location>
</feature>
<sequence length="116" mass="13041">MRNQGATAQQIADDLNVQGWSPAKKSRFDALIVQKLLVRNGLGKKRPIWSGHIPRRNEDEVTLQELSEKLGIHRQTAYGWLRRGKLKGRIVEVGTQRIWLVSLSHASTGTRTGESS</sequence>
<dbReference type="AlphaFoldDB" id="W6RIM8"/>
<comment type="caution">
    <text evidence="2">The sequence shown here is derived from an EMBL/GenBank/DDBJ whole genome shotgun (WGS) entry which is preliminary data.</text>
</comment>
<protein>
    <submittedName>
        <fullName evidence="2">Resolvase domain-containing protein</fullName>
    </submittedName>
</protein>